<evidence type="ECO:0000256" key="1">
    <source>
        <dbReference type="ARBA" id="ARBA00004141"/>
    </source>
</evidence>
<feature type="transmembrane region" description="Helical" evidence="7">
    <location>
        <begin position="298"/>
        <end position="320"/>
    </location>
</feature>
<dbReference type="EMBL" id="PHWZ01000205">
    <property type="protein sequence ID" value="TEY58622.1"/>
    <property type="molecule type" value="Genomic_DNA"/>
</dbReference>
<dbReference type="InterPro" id="IPR005829">
    <property type="entry name" value="Sugar_transporter_CS"/>
</dbReference>
<gene>
    <name evidence="9" type="ORF">BOTCAL_0205g00040</name>
</gene>
<keyword evidence="5 7" id="KW-0472">Membrane</keyword>
<evidence type="ECO:0000256" key="4">
    <source>
        <dbReference type="ARBA" id="ARBA00022989"/>
    </source>
</evidence>
<feature type="transmembrane region" description="Helical" evidence="7">
    <location>
        <begin position="494"/>
        <end position="511"/>
    </location>
</feature>
<evidence type="ECO:0000259" key="8">
    <source>
        <dbReference type="PROSITE" id="PS50850"/>
    </source>
</evidence>
<comment type="subcellular location">
    <subcellularLocation>
        <location evidence="1">Membrane</location>
        <topology evidence="1">Multi-pass membrane protein</topology>
    </subcellularLocation>
</comment>
<dbReference type="Gene3D" id="1.20.1720.10">
    <property type="entry name" value="Multidrug resistance protein D"/>
    <property type="match status" value="1"/>
</dbReference>
<evidence type="ECO:0000256" key="3">
    <source>
        <dbReference type="ARBA" id="ARBA00022692"/>
    </source>
</evidence>
<reference evidence="9 10" key="1">
    <citation type="submission" date="2017-11" db="EMBL/GenBank/DDBJ databases">
        <title>Comparative genomics of Botrytis spp.</title>
        <authorList>
            <person name="Valero-Jimenez C.A."/>
            <person name="Tapia P."/>
            <person name="Veloso J."/>
            <person name="Silva-Moreno E."/>
            <person name="Staats M."/>
            <person name="Valdes J.H."/>
            <person name="Van Kan J.A.L."/>
        </authorList>
    </citation>
    <scope>NUCLEOTIDE SEQUENCE [LARGE SCALE GENOMIC DNA]</scope>
    <source>
        <strain evidence="9 10">MUCL2830</strain>
    </source>
</reference>
<feature type="region of interest" description="Disordered" evidence="6">
    <location>
        <begin position="84"/>
        <end position="166"/>
    </location>
</feature>
<evidence type="ECO:0000313" key="10">
    <source>
        <dbReference type="Proteomes" id="UP000297299"/>
    </source>
</evidence>
<feature type="compositionally biased region" description="Basic and acidic residues" evidence="6">
    <location>
        <begin position="25"/>
        <end position="35"/>
    </location>
</feature>
<feature type="transmembrane region" description="Helical" evidence="7">
    <location>
        <begin position="388"/>
        <end position="407"/>
    </location>
</feature>
<feature type="compositionally biased region" description="Basic and acidic residues" evidence="6">
    <location>
        <begin position="84"/>
        <end position="104"/>
    </location>
</feature>
<dbReference type="PROSITE" id="PS50850">
    <property type="entry name" value="MFS"/>
    <property type="match status" value="1"/>
</dbReference>
<feature type="transmembrane region" description="Helical" evidence="7">
    <location>
        <begin position="356"/>
        <end position="376"/>
    </location>
</feature>
<evidence type="ECO:0000256" key="5">
    <source>
        <dbReference type="ARBA" id="ARBA00023136"/>
    </source>
</evidence>
<dbReference type="InterPro" id="IPR011701">
    <property type="entry name" value="MFS"/>
</dbReference>
<organism evidence="9 10">
    <name type="scientific">Botryotinia calthae</name>
    <dbReference type="NCBI Taxonomy" id="38488"/>
    <lineage>
        <taxon>Eukaryota</taxon>
        <taxon>Fungi</taxon>
        <taxon>Dikarya</taxon>
        <taxon>Ascomycota</taxon>
        <taxon>Pezizomycotina</taxon>
        <taxon>Leotiomycetes</taxon>
        <taxon>Helotiales</taxon>
        <taxon>Sclerotiniaceae</taxon>
        <taxon>Botryotinia</taxon>
    </lineage>
</organism>
<dbReference type="InterPro" id="IPR036259">
    <property type="entry name" value="MFS_trans_sf"/>
</dbReference>
<dbReference type="AlphaFoldDB" id="A0A4Y8CZ07"/>
<name>A0A4Y8CZ07_9HELO</name>
<feature type="region of interest" description="Disordered" evidence="6">
    <location>
        <begin position="25"/>
        <end position="53"/>
    </location>
</feature>
<feature type="compositionally biased region" description="Polar residues" evidence="6">
    <location>
        <begin position="153"/>
        <end position="166"/>
    </location>
</feature>
<feature type="transmembrane region" description="Helical" evidence="7">
    <location>
        <begin position="238"/>
        <end position="260"/>
    </location>
</feature>
<evidence type="ECO:0000256" key="2">
    <source>
        <dbReference type="ARBA" id="ARBA00022448"/>
    </source>
</evidence>
<evidence type="ECO:0000256" key="6">
    <source>
        <dbReference type="SAM" id="MobiDB-lite"/>
    </source>
</evidence>
<comment type="caution">
    <text evidence="9">The sequence shown here is derived from an EMBL/GenBank/DDBJ whole genome shotgun (WGS) entry which is preliminary data.</text>
</comment>
<feature type="transmembrane region" description="Helical" evidence="7">
    <location>
        <begin position="327"/>
        <end position="350"/>
    </location>
</feature>
<dbReference type="Pfam" id="PF07690">
    <property type="entry name" value="MFS_1"/>
    <property type="match status" value="1"/>
</dbReference>
<sequence>MSLFTISATNGEASISQHNTLPIPERRNSQYEDPHSAGSGIGIGTQPRRRSNVSGRLAFRDSIHAEDLESLTRTASVISGHQDAYLESHGESSREGDSGRERDNTTISFPKAAKSGPISTIRELPSEFNTPYSTRPPSPSSAVNTPGLHSHRNGQGLTNESGSGSATPREYFELQVEEPSRNLPETSYPDIGSVKSFRGALILLTTCGAQLMDNVFMTGVNISLPAIQKEFGAKASDLQWLISAYTLTFGGFLLLAGVLSDRFGRKLIFCIGMLWISIWTIANGFAKSFIQLAIFRALQGIGAAMTVPSAVGIISSYFVAKDRTIALSFFAASGAVGFCAGLIFGGFLTGSLGWRYLFYVSAALTGSLGVLGQFILPKDRLEGQEKPSLDLLGAGLSTGGLILLSFVLSSGGVYGWSKAFIIVLLILSVAVLGIFVYVEKRISHPIMPLSLWKIQNFAALWISGFVCYGGYQTVLYYIVLIAQEINRLSPGTTALYFLPMGATGFIFSMSVGKILERYNTKNVLLVGMLMMMASPIPAALLTSTSTSFWSHVLPTSLLVVAAVTIVYCSCTIILLSSVPVSVKSLCGGMINTAFQIGSGVGLALSSAVVQAVDTDKGKGNLEQYSTGLWFCVAFGGVGFVASAFGVRNSTAGGFGGRRGGGEQVAMH</sequence>
<dbReference type="Gene3D" id="1.20.1250.20">
    <property type="entry name" value="MFS general substrate transporter like domains"/>
    <property type="match status" value="1"/>
</dbReference>
<feature type="transmembrane region" description="Helical" evidence="7">
    <location>
        <begin position="592"/>
        <end position="612"/>
    </location>
</feature>
<dbReference type="GO" id="GO:0022857">
    <property type="term" value="F:transmembrane transporter activity"/>
    <property type="evidence" value="ECO:0007669"/>
    <property type="project" value="InterPro"/>
</dbReference>
<feature type="transmembrane region" description="Helical" evidence="7">
    <location>
        <begin position="624"/>
        <end position="646"/>
    </location>
</feature>
<dbReference type="Proteomes" id="UP000297299">
    <property type="component" value="Unassembled WGS sequence"/>
</dbReference>
<keyword evidence="3 7" id="KW-0812">Transmembrane</keyword>
<feature type="domain" description="Major facilitator superfamily (MFS) profile" evidence="8">
    <location>
        <begin position="202"/>
        <end position="650"/>
    </location>
</feature>
<evidence type="ECO:0000256" key="7">
    <source>
        <dbReference type="SAM" id="Phobius"/>
    </source>
</evidence>
<proteinExistence type="predicted"/>
<dbReference type="InterPro" id="IPR020846">
    <property type="entry name" value="MFS_dom"/>
</dbReference>
<accession>A0A4Y8CZ07</accession>
<keyword evidence="4 7" id="KW-1133">Transmembrane helix</keyword>
<dbReference type="PANTHER" id="PTHR42718">
    <property type="entry name" value="MAJOR FACILITATOR SUPERFAMILY MULTIDRUG TRANSPORTER MFSC"/>
    <property type="match status" value="1"/>
</dbReference>
<feature type="transmembrane region" description="Helical" evidence="7">
    <location>
        <begin position="419"/>
        <end position="438"/>
    </location>
</feature>
<evidence type="ECO:0000313" key="9">
    <source>
        <dbReference type="EMBL" id="TEY58622.1"/>
    </source>
</evidence>
<keyword evidence="10" id="KW-1185">Reference proteome</keyword>
<feature type="transmembrane region" description="Helical" evidence="7">
    <location>
        <begin position="523"/>
        <end position="544"/>
    </location>
</feature>
<dbReference type="SUPFAM" id="SSF103473">
    <property type="entry name" value="MFS general substrate transporter"/>
    <property type="match status" value="2"/>
</dbReference>
<dbReference type="OrthoDB" id="440755at2759"/>
<feature type="transmembrane region" description="Helical" evidence="7">
    <location>
        <begin position="556"/>
        <end position="580"/>
    </location>
</feature>
<feature type="transmembrane region" description="Helical" evidence="7">
    <location>
        <begin position="459"/>
        <end position="482"/>
    </location>
</feature>
<keyword evidence="2" id="KW-0813">Transport</keyword>
<feature type="transmembrane region" description="Helical" evidence="7">
    <location>
        <begin position="267"/>
        <end position="286"/>
    </location>
</feature>
<dbReference type="GO" id="GO:0016020">
    <property type="term" value="C:membrane"/>
    <property type="evidence" value="ECO:0007669"/>
    <property type="project" value="UniProtKB-SubCell"/>
</dbReference>
<protein>
    <recommendedName>
        <fullName evidence="8">Major facilitator superfamily (MFS) profile domain-containing protein</fullName>
    </recommendedName>
</protein>
<dbReference type="PROSITE" id="PS00216">
    <property type="entry name" value="SUGAR_TRANSPORT_1"/>
    <property type="match status" value="1"/>
</dbReference>
<dbReference type="PANTHER" id="PTHR42718:SF9">
    <property type="entry name" value="MAJOR FACILITATOR SUPERFAMILY MULTIDRUG TRANSPORTER MFSC"/>
    <property type="match status" value="1"/>
</dbReference>